<feature type="transmembrane region" description="Helical" evidence="1">
    <location>
        <begin position="142"/>
        <end position="163"/>
    </location>
</feature>
<evidence type="ECO:0000313" key="3">
    <source>
        <dbReference type="Proteomes" id="UP000515976"/>
    </source>
</evidence>
<gene>
    <name evidence="2" type="ORF">H9L10_13505</name>
</gene>
<organism evidence="2 3">
    <name type="scientific">Phycicoccus endophyticus</name>
    <dbReference type="NCBI Taxonomy" id="1690220"/>
    <lineage>
        <taxon>Bacteria</taxon>
        <taxon>Bacillati</taxon>
        <taxon>Actinomycetota</taxon>
        <taxon>Actinomycetes</taxon>
        <taxon>Micrococcales</taxon>
        <taxon>Intrasporangiaceae</taxon>
        <taxon>Phycicoccus</taxon>
    </lineage>
</organism>
<dbReference type="EMBL" id="CP060712">
    <property type="protein sequence ID" value="QNN49224.1"/>
    <property type="molecule type" value="Genomic_DNA"/>
</dbReference>
<dbReference type="RefSeq" id="WP_166101306.1">
    <property type="nucleotide sequence ID" value="NZ_BMMY01000006.1"/>
</dbReference>
<proteinExistence type="predicted"/>
<feature type="transmembrane region" description="Helical" evidence="1">
    <location>
        <begin position="16"/>
        <end position="38"/>
    </location>
</feature>
<keyword evidence="1" id="KW-1133">Transmembrane helix</keyword>
<accession>A0A7G9R0U9</accession>
<evidence type="ECO:0000256" key="1">
    <source>
        <dbReference type="SAM" id="Phobius"/>
    </source>
</evidence>
<dbReference type="Proteomes" id="UP000515976">
    <property type="component" value="Chromosome"/>
</dbReference>
<dbReference type="KEGG" id="pei:H9L10_13505"/>
<name>A0A7G9R0U9_9MICO</name>
<evidence type="ECO:0000313" key="2">
    <source>
        <dbReference type="EMBL" id="QNN49224.1"/>
    </source>
</evidence>
<sequence>MPEGSFLQRLLTRPLVLFRFALVAGGVLMLVIALVVLLGGGPAVTVLGRGAAGQSLSASAAGTAEVFADVEQTGDTTCEVDGSRADSLTQLPGGPVEVDGATWYPTANKVSVTAGASVVCEADGASEVLLAERSGRERVLKATLFAVAGVGGLLLGLGGLLLARARRSGR</sequence>
<protein>
    <submittedName>
        <fullName evidence="2">Uncharacterized protein</fullName>
    </submittedName>
</protein>
<reference evidence="2 3" key="1">
    <citation type="submission" date="2020-08" db="EMBL/GenBank/DDBJ databases">
        <title>Genome sequence of Phycicoccus endophyticus JCM 31784T.</title>
        <authorList>
            <person name="Hyun D.-W."/>
            <person name="Bae J.-W."/>
        </authorList>
    </citation>
    <scope>NUCLEOTIDE SEQUENCE [LARGE SCALE GENOMIC DNA]</scope>
    <source>
        <strain evidence="2 3">JCM 31784</strain>
    </source>
</reference>
<keyword evidence="1" id="KW-0812">Transmembrane</keyword>
<keyword evidence="3" id="KW-1185">Reference proteome</keyword>
<dbReference type="AlphaFoldDB" id="A0A7G9R0U9"/>
<keyword evidence="1" id="KW-0472">Membrane</keyword>